<feature type="domain" description="Polymerase/histidinol phosphatase N-terminal" evidence="1">
    <location>
        <begin position="8"/>
        <end position="72"/>
    </location>
</feature>
<evidence type="ECO:0000313" key="2">
    <source>
        <dbReference type="EMBL" id="MRX21236.1"/>
    </source>
</evidence>
<comment type="caution">
    <text evidence="2">The sequence shown here is derived from an EMBL/GenBank/DDBJ whole genome shotgun (WGS) entry which is preliminary data.</text>
</comment>
<dbReference type="CDD" id="cd07438">
    <property type="entry name" value="PHP_HisPPase_AMP"/>
    <property type="match status" value="1"/>
</dbReference>
<dbReference type="InterPro" id="IPR016195">
    <property type="entry name" value="Pol/histidinol_Pase-like"/>
</dbReference>
<dbReference type="Gene3D" id="1.10.150.650">
    <property type="match status" value="1"/>
</dbReference>
<organism evidence="2 3">
    <name type="scientific">Haloferax litoreum</name>
    <dbReference type="NCBI Taxonomy" id="2666140"/>
    <lineage>
        <taxon>Archaea</taxon>
        <taxon>Methanobacteriati</taxon>
        <taxon>Methanobacteriota</taxon>
        <taxon>Stenosarchaea group</taxon>
        <taxon>Halobacteria</taxon>
        <taxon>Halobacteriales</taxon>
        <taxon>Haloferacaceae</taxon>
        <taxon>Haloferax</taxon>
    </lineage>
</organism>
<gene>
    <name evidence="2" type="ORF">GJR96_04585</name>
</gene>
<dbReference type="InterPro" id="IPR004013">
    <property type="entry name" value="PHP_dom"/>
</dbReference>
<accession>A0A6A8GEG3</accession>
<dbReference type="SUPFAM" id="SSF89550">
    <property type="entry name" value="PHP domain-like"/>
    <property type="match status" value="1"/>
</dbReference>
<dbReference type="Pfam" id="PF02811">
    <property type="entry name" value="PHP"/>
    <property type="match status" value="1"/>
</dbReference>
<evidence type="ECO:0000313" key="3">
    <source>
        <dbReference type="Proteomes" id="UP000439022"/>
    </source>
</evidence>
<sequence length="289" mass="32039">MNTSEGVADLHLHTTASDGTCSVEERIRQSQELALEAIAITDHDTIADYFSQRVSNQNNLELITGVEVRADVLDTKVELLGYYVDPLDENLLNLLEKVRSYRRDRNRKIIDQLQMVSNLDRSYDEVRTNVKGILGRPHIANVLIDAGIVDSVGMAFEIYLGSDGEAFVPMKRVPAEEVIETIQDAGGVVSFAHPGRVRTDSIETILEELVADGLDAIEVPYPYDEAPSEGYADVTSEDASEFAEKYNLLTTGGSDCHGPNSGKYRIGEVRITSTQLEALRKRANEHRQL</sequence>
<protein>
    <submittedName>
        <fullName evidence="2">PHP domain-containing protein</fullName>
    </submittedName>
</protein>
<dbReference type="AlphaFoldDB" id="A0A6A8GEG3"/>
<name>A0A6A8GEG3_9EURY</name>
<dbReference type="SMART" id="SM00481">
    <property type="entry name" value="POLIIIAc"/>
    <property type="match status" value="1"/>
</dbReference>
<dbReference type="Gene3D" id="3.20.20.140">
    <property type="entry name" value="Metal-dependent hydrolases"/>
    <property type="match status" value="1"/>
</dbReference>
<dbReference type="InterPro" id="IPR003141">
    <property type="entry name" value="Pol/His_phosphatase_N"/>
</dbReference>
<keyword evidence="3" id="KW-1185">Reference proteome</keyword>
<evidence type="ECO:0000259" key="1">
    <source>
        <dbReference type="SMART" id="SM00481"/>
    </source>
</evidence>
<proteinExistence type="predicted"/>
<dbReference type="InterPro" id="IPR052018">
    <property type="entry name" value="PHP_domain"/>
</dbReference>
<dbReference type="PANTHER" id="PTHR42924">
    <property type="entry name" value="EXONUCLEASE"/>
    <property type="match status" value="1"/>
</dbReference>
<dbReference type="RefSeq" id="WP_151161856.1">
    <property type="nucleotide sequence ID" value="NZ_WKJO01000001.1"/>
</dbReference>
<dbReference type="Proteomes" id="UP000439022">
    <property type="component" value="Unassembled WGS sequence"/>
</dbReference>
<reference evidence="2 3" key="1">
    <citation type="submission" date="2019-11" db="EMBL/GenBank/DDBJ databases">
        <title>Whole genome sequence of Haloferax sp. MBLA0076.</title>
        <authorList>
            <person name="Seo M.-J."/>
            <person name="Cho E.-S."/>
        </authorList>
    </citation>
    <scope>NUCLEOTIDE SEQUENCE [LARGE SCALE GENOMIC DNA]</scope>
    <source>
        <strain evidence="2 3">MBLA0076</strain>
    </source>
</reference>
<dbReference type="GO" id="GO:0035312">
    <property type="term" value="F:5'-3' DNA exonuclease activity"/>
    <property type="evidence" value="ECO:0007669"/>
    <property type="project" value="TreeGrafter"/>
</dbReference>
<dbReference type="EMBL" id="WKJO01000001">
    <property type="protein sequence ID" value="MRX21236.1"/>
    <property type="molecule type" value="Genomic_DNA"/>
</dbReference>
<dbReference type="GO" id="GO:0004534">
    <property type="term" value="F:5'-3' RNA exonuclease activity"/>
    <property type="evidence" value="ECO:0007669"/>
    <property type="project" value="TreeGrafter"/>
</dbReference>
<dbReference type="PANTHER" id="PTHR42924:SF3">
    <property type="entry name" value="POLYMERASE_HISTIDINOL PHOSPHATASE N-TERMINAL DOMAIN-CONTAINING PROTEIN"/>
    <property type="match status" value="1"/>
</dbReference>